<dbReference type="Pfam" id="PF00026">
    <property type="entry name" value="Asp"/>
    <property type="match status" value="1"/>
</dbReference>
<dbReference type="PANTHER" id="PTHR47966:SF51">
    <property type="entry name" value="BETA-SITE APP-CLEAVING ENZYME, ISOFORM A-RELATED"/>
    <property type="match status" value="1"/>
</dbReference>
<comment type="similarity">
    <text evidence="1 4">Belongs to the peptidase A1 family.</text>
</comment>
<dbReference type="GO" id="GO:0004190">
    <property type="term" value="F:aspartic-type endopeptidase activity"/>
    <property type="evidence" value="ECO:0007669"/>
    <property type="project" value="UniProtKB-KW"/>
</dbReference>
<dbReference type="InterPro" id="IPR033121">
    <property type="entry name" value="PEPTIDASE_A1"/>
</dbReference>
<dbReference type="PANTHER" id="PTHR47966">
    <property type="entry name" value="BETA-SITE APP-CLEAVING ENZYME, ISOFORM A-RELATED"/>
    <property type="match status" value="1"/>
</dbReference>
<dbReference type="InterPro" id="IPR001461">
    <property type="entry name" value="Aspartic_peptidase_A1"/>
</dbReference>
<protein>
    <submittedName>
        <fullName evidence="6">Lysosomal aspartic protease</fullName>
    </submittedName>
</protein>
<dbReference type="PROSITE" id="PS00141">
    <property type="entry name" value="ASP_PROTEASE"/>
    <property type="match status" value="1"/>
</dbReference>
<dbReference type="InterPro" id="IPR001969">
    <property type="entry name" value="Aspartic_peptidase_AS"/>
</dbReference>
<evidence type="ECO:0000313" key="7">
    <source>
        <dbReference type="Proteomes" id="UP001165289"/>
    </source>
</evidence>
<gene>
    <name evidence="6" type="ORF">LOD99_9270</name>
</gene>
<feature type="domain" description="Peptidase A1" evidence="5">
    <location>
        <begin position="95"/>
        <end position="406"/>
    </location>
</feature>
<dbReference type="CDD" id="cd05471">
    <property type="entry name" value="pepsin_like"/>
    <property type="match status" value="1"/>
</dbReference>
<evidence type="ECO:0000313" key="6">
    <source>
        <dbReference type="EMBL" id="KAI6646318.1"/>
    </source>
</evidence>
<dbReference type="AlphaFoldDB" id="A0AAV7JC28"/>
<dbReference type="Gene3D" id="2.40.70.10">
    <property type="entry name" value="Acid Proteases"/>
    <property type="match status" value="2"/>
</dbReference>
<dbReference type="PROSITE" id="PS51767">
    <property type="entry name" value="PEPTIDASE_A1"/>
    <property type="match status" value="1"/>
</dbReference>
<evidence type="ECO:0000256" key="3">
    <source>
        <dbReference type="PIRSR" id="PIRSR601461-2"/>
    </source>
</evidence>
<name>A0AAV7JC28_9METZ</name>
<evidence type="ECO:0000256" key="1">
    <source>
        <dbReference type="ARBA" id="ARBA00007447"/>
    </source>
</evidence>
<feature type="active site" evidence="2">
    <location>
        <position position="113"/>
    </location>
</feature>
<feature type="disulfide bond" evidence="3">
    <location>
        <begin position="126"/>
        <end position="134"/>
    </location>
</feature>
<evidence type="ECO:0000256" key="2">
    <source>
        <dbReference type="PIRSR" id="PIRSR601461-1"/>
    </source>
</evidence>
<keyword evidence="4" id="KW-0378">Hydrolase</keyword>
<keyword evidence="3" id="KW-1015">Disulfide bond</keyword>
<dbReference type="InterPro" id="IPR034164">
    <property type="entry name" value="Pepsin-like_dom"/>
</dbReference>
<reference evidence="6 7" key="1">
    <citation type="journal article" date="2023" name="BMC Biol.">
        <title>The compact genome of the sponge Oopsacas minuta (Hexactinellida) is lacking key metazoan core genes.</title>
        <authorList>
            <person name="Santini S."/>
            <person name="Schenkelaars Q."/>
            <person name="Jourda C."/>
            <person name="Duchesne M."/>
            <person name="Belahbib H."/>
            <person name="Rocher C."/>
            <person name="Selva M."/>
            <person name="Riesgo A."/>
            <person name="Vervoort M."/>
            <person name="Leys S.P."/>
            <person name="Kodjabachian L."/>
            <person name="Le Bivic A."/>
            <person name="Borchiellini C."/>
            <person name="Claverie J.M."/>
            <person name="Renard E."/>
        </authorList>
    </citation>
    <scope>NUCLEOTIDE SEQUENCE [LARGE SCALE GENOMIC DNA]</scope>
    <source>
        <strain evidence="6">SPO-2</strain>
    </source>
</reference>
<evidence type="ECO:0000256" key="4">
    <source>
        <dbReference type="RuleBase" id="RU000454"/>
    </source>
</evidence>
<dbReference type="EMBL" id="JAKMXF010000356">
    <property type="protein sequence ID" value="KAI6646318.1"/>
    <property type="molecule type" value="Genomic_DNA"/>
</dbReference>
<dbReference type="Proteomes" id="UP001165289">
    <property type="component" value="Unassembled WGS sequence"/>
</dbReference>
<organism evidence="6 7">
    <name type="scientific">Oopsacas minuta</name>
    <dbReference type="NCBI Taxonomy" id="111878"/>
    <lineage>
        <taxon>Eukaryota</taxon>
        <taxon>Metazoa</taxon>
        <taxon>Porifera</taxon>
        <taxon>Hexactinellida</taxon>
        <taxon>Hexasterophora</taxon>
        <taxon>Lyssacinosida</taxon>
        <taxon>Leucopsacidae</taxon>
        <taxon>Oopsacas</taxon>
    </lineage>
</organism>
<keyword evidence="7" id="KW-1185">Reference proteome</keyword>
<dbReference type="InterPro" id="IPR021109">
    <property type="entry name" value="Peptidase_aspartic_dom_sf"/>
</dbReference>
<dbReference type="SUPFAM" id="SSF50630">
    <property type="entry name" value="Acid proteases"/>
    <property type="match status" value="1"/>
</dbReference>
<keyword evidence="4 6" id="KW-0645">Protease</keyword>
<keyword evidence="4" id="KW-0064">Aspartyl protease</keyword>
<feature type="disulfide bond" evidence="3">
    <location>
        <begin position="325"/>
        <end position="366"/>
    </location>
</feature>
<accession>A0AAV7JC28</accession>
<proteinExistence type="inferred from homology"/>
<feature type="active site" evidence="2">
    <location>
        <position position="295"/>
    </location>
</feature>
<evidence type="ECO:0000259" key="5">
    <source>
        <dbReference type="PROSITE" id="PS51767"/>
    </source>
</evidence>
<comment type="caution">
    <text evidence="6">The sequence shown here is derived from an EMBL/GenBank/DDBJ whole genome shotgun (WGS) entry which is preliminary data.</text>
</comment>
<dbReference type="PRINTS" id="PR00792">
    <property type="entry name" value="PEPSIN"/>
</dbReference>
<dbReference type="GO" id="GO:0006508">
    <property type="term" value="P:proteolysis"/>
    <property type="evidence" value="ECO:0007669"/>
    <property type="project" value="UniProtKB-KW"/>
</dbReference>
<sequence>MKGLNTRITTFTLIVLTEMYSRVCLLCIIVTLSLGYVASKPGVEENKKIFSVSLDVINPRDRNCKFMSNQSKCEVDLSGVKNSVTVANRDDGMFYVMTIQIGEAKQAFKVQIDTGSSLLWVFGSNCLDDESDYCKGHPKYVLEKDKEYEDFSIEYESGETSGKEVTDVVHVTDEIGIQDMLFGAAGEVGEEYEGHDGVMGLNIAIPGRYPSVISKMIEQDLITAPAFALYLNGGKSSEDGGEITFGGHNEDLVGSGSSVMTEILRYDIMVKMTSLKLGEELYCRPRARGCRLIIDSGSSEMSAPLAFVTKLHTEIKAGEHRIVDCDEIENFPTIEIMFGESLLTIESKYYIGVEEKEDEKVVERLCYSLFVKTDEDEYDWLFGVPIFVKYYIEFDYTKSNEHITFWTKK</sequence>